<dbReference type="InterPro" id="IPR010281">
    <property type="entry name" value="DUF885"/>
</dbReference>
<dbReference type="PANTHER" id="PTHR33361">
    <property type="entry name" value="GLR0591 PROTEIN"/>
    <property type="match status" value="1"/>
</dbReference>
<sequence length="578" mass="67074">MSVNYFKLLIVFTIILFFSCAEEKTCNASEELENIITNYQDYEGYDEEVYPLGVFTKEYFKAEAEYAQSTLEELSKIDNENLKETDQISLELLKFILQDKIDYYEFEAYLNPLLSDAGFHNNLPYEVRPLTNYKQVKEYLNKLNAIPEFVDQHFVILREGLEKGMIQPKVIFNGYESSYNDHIVESFEDSFYYSPFKELPSDLTQSQKDSVLVAAKDAVENNVVPQFKKIKTFFETEYLPKSRITLGASDLPNGNDYYHNRINFYTTSKQYTADDIHQIGLKEVARIKAEMEKIIADLNFKGSFSDFFHFLRTDEQFYAKSPRELLMIARDMSKRADAQLPRFFKTLPRKPYGVAPVPDAIAPKYTSGRYIGAEANSTDPGYYWVNTYDLPSRTLYTLPSLTVHEAVPGHHLQGSLNNELGDSIPQFRKDLYLSAYGEGWGLYSEFLADEMGMYTTPYEQFGKFTYEMWRACRLVVDTGIHAKGWTREQVVDYMASNTALSLHEINTETDRYISWPGQALSYKIGELKIRELRKKAESELGQKFDIREFHEIILEQGTVTLAIMEKRVNNYIQKVKNE</sequence>
<dbReference type="Pfam" id="PF05960">
    <property type="entry name" value="DUF885"/>
    <property type="match status" value="1"/>
</dbReference>
<proteinExistence type="predicted"/>
<name>A0ABU3U3X6_9FLAO</name>
<gene>
    <name evidence="2" type="ORF">RXV94_02920</name>
</gene>
<accession>A0ABU3U3X6</accession>
<feature type="signal peptide" evidence="1">
    <location>
        <begin position="1"/>
        <end position="23"/>
    </location>
</feature>
<keyword evidence="1" id="KW-0732">Signal</keyword>
<keyword evidence="3" id="KW-1185">Reference proteome</keyword>
<evidence type="ECO:0000313" key="3">
    <source>
        <dbReference type="Proteomes" id="UP001268651"/>
    </source>
</evidence>
<organism evidence="2 3">
    <name type="scientific">Gilvirhabdus luticola</name>
    <dbReference type="NCBI Taxonomy" id="3079858"/>
    <lineage>
        <taxon>Bacteria</taxon>
        <taxon>Pseudomonadati</taxon>
        <taxon>Bacteroidota</taxon>
        <taxon>Flavobacteriia</taxon>
        <taxon>Flavobacteriales</taxon>
        <taxon>Flavobacteriaceae</taxon>
        <taxon>Gilvirhabdus</taxon>
    </lineage>
</organism>
<dbReference type="PANTHER" id="PTHR33361:SF2">
    <property type="entry name" value="DUF885 DOMAIN-CONTAINING PROTEIN"/>
    <property type="match status" value="1"/>
</dbReference>
<reference evidence="2 3" key="1">
    <citation type="submission" date="2023-10" db="EMBL/GenBank/DDBJ databases">
        <title>Marimonas sp. nov. isolated from tidal mud flat.</title>
        <authorList>
            <person name="Jaincy N.J."/>
            <person name="Srinivasan S."/>
            <person name="Lee S.-S."/>
        </authorList>
    </citation>
    <scope>NUCLEOTIDE SEQUENCE [LARGE SCALE GENOMIC DNA]</scope>
    <source>
        <strain evidence="2 3">MJ-SS3</strain>
    </source>
</reference>
<dbReference type="RefSeq" id="WP_316660956.1">
    <property type="nucleotide sequence ID" value="NZ_JAWHTF010000001.1"/>
</dbReference>
<evidence type="ECO:0000256" key="1">
    <source>
        <dbReference type="SAM" id="SignalP"/>
    </source>
</evidence>
<protein>
    <submittedName>
        <fullName evidence="2">DUF885 domain-containing protein</fullName>
    </submittedName>
</protein>
<feature type="chain" id="PRO_5047179903" evidence="1">
    <location>
        <begin position="24"/>
        <end position="578"/>
    </location>
</feature>
<dbReference type="PROSITE" id="PS51257">
    <property type="entry name" value="PROKAR_LIPOPROTEIN"/>
    <property type="match status" value="1"/>
</dbReference>
<dbReference type="Proteomes" id="UP001268651">
    <property type="component" value="Unassembled WGS sequence"/>
</dbReference>
<dbReference type="EMBL" id="JAWHTF010000001">
    <property type="protein sequence ID" value="MDU8885098.1"/>
    <property type="molecule type" value="Genomic_DNA"/>
</dbReference>
<evidence type="ECO:0000313" key="2">
    <source>
        <dbReference type="EMBL" id="MDU8885098.1"/>
    </source>
</evidence>
<comment type="caution">
    <text evidence="2">The sequence shown here is derived from an EMBL/GenBank/DDBJ whole genome shotgun (WGS) entry which is preliminary data.</text>
</comment>